<proteinExistence type="predicted"/>
<name>A0A0F9R437_9ZZZZ</name>
<dbReference type="GO" id="GO:0006355">
    <property type="term" value="P:regulation of DNA-templated transcription"/>
    <property type="evidence" value="ECO:0007669"/>
    <property type="project" value="InterPro"/>
</dbReference>
<dbReference type="InterPro" id="IPR013321">
    <property type="entry name" value="Arc_rbn_hlx_hlx"/>
</dbReference>
<gene>
    <name evidence="1" type="ORF">LCGC14_1018450</name>
</gene>
<evidence type="ECO:0008006" key="2">
    <source>
        <dbReference type="Google" id="ProtNLM"/>
    </source>
</evidence>
<comment type="caution">
    <text evidence="1">The sequence shown here is derived from an EMBL/GenBank/DDBJ whole genome shotgun (WGS) entry which is preliminary data.</text>
</comment>
<accession>A0A0F9R437</accession>
<dbReference type="SUPFAM" id="SSF47598">
    <property type="entry name" value="Ribbon-helix-helix"/>
    <property type="match status" value="1"/>
</dbReference>
<reference evidence="1" key="1">
    <citation type="journal article" date="2015" name="Nature">
        <title>Complex archaea that bridge the gap between prokaryotes and eukaryotes.</title>
        <authorList>
            <person name="Spang A."/>
            <person name="Saw J.H."/>
            <person name="Jorgensen S.L."/>
            <person name="Zaremba-Niedzwiedzka K."/>
            <person name="Martijn J."/>
            <person name="Lind A.E."/>
            <person name="van Eijk R."/>
            <person name="Schleper C."/>
            <person name="Guy L."/>
            <person name="Ettema T.J."/>
        </authorList>
    </citation>
    <scope>NUCLEOTIDE SEQUENCE</scope>
</reference>
<dbReference type="Gene3D" id="1.10.1220.10">
    <property type="entry name" value="Met repressor-like"/>
    <property type="match status" value="1"/>
</dbReference>
<evidence type="ECO:0000313" key="1">
    <source>
        <dbReference type="EMBL" id="KKN12228.1"/>
    </source>
</evidence>
<sequence length="56" mass="6672">MAQRRKRGRPRLYRNTERMSLHVPASLLRRIERRAKGDRRSLNATTIELIEKGLDQ</sequence>
<organism evidence="1">
    <name type="scientific">marine sediment metagenome</name>
    <dbReference type="NCBI Taxonomy" id="412755"/>
    <lineage>
        <taxon>unclassified sequences</taxon>
        <taxon>metagenomes</taxon>
        <taxon>ecological metagenomes</taxon>
    </lineage>
</organism>
<dbReference type="EMBL" id="LAZR01004052">
    <property type="protein sequence ID" value="KKN12228.1"/>
    <property type="molecule type" value="Genomic_DNA"/>
</dbReference>
<protein>
    <recommendedName>
        <fullName evidence="2">Arc-like DNA binding domain-containing protein</fullName>
    </recommendedName>
</protein>
<dbReference type="InterPro" id="IPR010985">
    <property type="entry name" value="Ribbon_hlx_hlx"/>
</dbReference>
<dbReference type="AlphaFoldDB" id="A0A0F9R437"/>